<evidence type="ECO:0000313" key="1">
    <source>
        <dbReference type="EMBL" id="AEF05060.1"/>
    </source>
</evidence>
<name>F5Z5Q5_ALTNA</name>
<evidence type="ECO:0000313" key="2">
    <source>
        <dbReference type="Proteomes" id="UP000000683"/>
    </source>
</evidence>
<dbReference type="EMBL" id="CP002339">
    <property type="protein sequence ID" value="AEF05060.1"/>
    <property type="molecule type" value="Genomic_DNA"/>
</dbReference>
<reference evidence="1 2" key="1">
    <citation type="journal article" date="2011" name="J. Bacteriol.">
        <title>Complete genome sequence of the polycyclic aromatic hydrocarbon-degrading bacterium Alteromonas sp. strain SN2.</title>
        <authorList>
            <person name="Jin H.M."/>
            <person name="Jeong H."/>
            <person name="Moon E.J."/>
            <person name="Math R.K."/>
            <person name="Lee K."/>
            <person name="Kim H.J."/>
            <person name="Jeon C.O."/>
            <person name="Oh T.K."/>
            <person name="Kim J.F."/>
        </authorList>
    </citation>
    <scope>NUCLEOTIDE SEQUENCE [LARGE SCALE GENOMIC DNA]</scope>
    <source>
        <strain evidence="2">JCM 17741 / KACC 18427 / KCTC 11700BP / SN2</strain>
    </source>
</reference>
<dbReference type="HOGENOM" id="CLU_1965923_0_0_6"/>
<dbReference type="AlphaFoldDB" id="F5Z5Q5"/>
<gene>
    <name evidence="1" type="ordered locus">ambt_17790</name>
</gene>
<keyword evidence="2" id="KW-1185">Reference proteome</keyword>
<sequence length="127" mass="14278">MHPKEQATFQSDVIHVALHHYLKHQNLTPMDALPHAMDAVEWKAILLSMMGATVNDTLRTSEIITSDPVQNRAQFDTQIKEAQARTMEVALIAGMLCHAWTNDAEPPYKNDSKLIETLAFIQLKATL</sequence>
<organism evidence="1 2">
    <name type="scientific">Alteromonas naphthalenivorans</name>
    <dbReference type="NCBI Taxonomy" id="715451"/>
    <lineage>
        <taxon>Bacteria</taxon>
        <taxon>Pseudomonadati</taxon>
        <taxon>Pseudomonadota</taxon>
        <taxon>Gammaproteobacteria</taxon>
        <taxon>Alteromonadales</taxon>
        <taxon>Alteromonadaceae</taxon>
        <taxon>Alteromonas/Salinimonas group</taxon>
        <taxon>Alteromonas</taxon>
    </lineage>
</organism>
<dbReference type="KEGG" id="alt:ambt_17790"/>
<protein>
    <submittedName>
        <fullName evidence="1">Uncharacterized protein</fullName>
    </submittedName>
</protein>
<dbReference type="Proteomes" id="UP000000683">
    <property type="component" value="Chromosome"/>
</dbReference>
<proteinExistence type="predicted"/>
<accession>F5Z5Q5</accession>